<dbReference type="NCBIfam" id="TIGR02244">
    <property type="entry name" value="HAD-IG-Ncltidse"/>
    <property type="match status" value="1"/>
</dbReference>
<evidence type="ECO:0000256" key="4">
    <source>
        <dbReference type="ARBA" id="ARBA00022842"/>
    </source>
</evidence>
<keyword evidence="4 6" id="KW-0460">Magnesium</keyword>
<reference evidence="7 8" key="1">
    <citation type="journal article" date="2015" name="Genome Biol. Evol.">
        <title>Comparative Genomics of a Bacterivorous Green Alga Reveals Evolutionary Causalities and Consequences of Phago-Mixotrophic Mode of Nutrition.</title>
        <authorList>
            <person name="Burns J.A."/>
            <person name="Paasch A."/>
            <person name="Narechania A."/>
            <person name="Kim E."/>
        </authorList>
    </citation>
    <scope>NUCLEOTIDE SEQUENCE [LARGE SCALE GENOMIC DNA]</scope>
    <source>
        <strain evidence="7 8">PLY_AMNH</strain>
    </source>
</reference>
<gene>
    <name evidence="7" type="ORF">CYMTET_12927</name>
</gene>
<evidence type="ECO:0000256" key="1">
    <source>
        <dbReference type="ARBA" id="ARBA00009589"/>
    </source>
</evidence>
<dbReference type="InterPro" id="IPR016695">
    <property type="entry name" value="Pur_nucleotidase"/>
</dbReference>
<dbReference type="SUPFAM" id="SSF56784">
    <property type="entry name" value="HAD-like"/>
    <property type="match status" value="1"/>
</dbReference>
<keyword evidence="2 6" id="KW-0479">Metal-binding</keyword>
<organism evidence="7 8">
    <name type="scientific">Cymbomonas tetramitiformis</name>
    <dbReference type="NCBI Taxonomy" id="36881"/>
    <lineage>
        <taxon>Eukaryota</taxon>
        <taxon>Viridiplantae</taxon>
        <taxon>Chlorophyta</taxon>
        <taxon>Pyramimonadophyceae</taxon>
        <taxon>Pyramimonadales</taxon>
        <taxon>Pyramimonadaceae</taxon>
        <taxon>Cymbomonas</taxon>
    </lineage>
</organism>
<feature type="binding site" evidence="6">
    <location>
        <position position="375"/>
    </location>
    <ligand>
        <name>Mg(2+)</name>
        <dbReference type="ChEBI" id="CHEBI:18420"/>
    </ligand>
</feature>
<sequence length="538" mass="62081">MQKPIVAPPPTPEELSPIWGNSQVWASPLDPTRRVHCCRTLNMNSITAVGFDMDYTLAVYKPETFENLAYTLTKNNLVKNLGYPETILDFKFDHNYMVRGLVIDKSRGNILKMDRHKYVKLAYHGFTELSREERIKTYGNARIRESFDEPMFANIDTLFSLAEAFLFCQIVEYKDEHPLQLPDKQYFQLYTDVRAAVDMCHRDGSLKKAVAANPGEYIFEDQNLVPLFKTLRNSGRKTFIVTNSLWDYTNVVMNFLLEGNVGKNMTYDWLKYFEVVICGSSKPRFFIENRQLFEVDLPTGLLHNTDDGSPLVPIDAECLPIPPINLLRRPTQPGSDGEGASADAAMARVFQGGSYNDLHNILGIESGTQVMYAGDHIYGDILRSKKELGWRTMLIVPELESEISVLMQHGSAMQRFGEMRVRRESLDDQLERLKWHLEVSGSSLSEEELRKVEEMIAEVSGEQQKLQQEHRDGLQQYHQQFHPIWGQLMMTGYQKSRFSHQLHRFACLYTSHVANLMLYSPNKNYRCRQDEMPHYTVE</sequence>
<comment type="caution">
    <text evidence="7">The sequence shown here is derived from an EMBL/GenBank/DDBJ whole genome shotgun (WGS) entry which is preliminary data.</text>
</comment>
<proteinExistence type="inferred from homology"/>
<evidence type="ECO:0000313" key="7">
    <source>
        <dbReference type="EMBL" id="KAK3279180.1"/>
    </source>
</evidence>
<dbReference type="EMBL" id="LGRX02005095">
    <property type="protein sequence ID" value="KAK3279180.1"/>
    <property type="molecule type" value="Genomic_DNA"/>
</dbReference>
<feature type="active site" description="Nucleophile" evidence="5">
    <location>
        <position position="52"/>
    </location>
</feature>
<evidence type="ECO:0000256" key="2">
    <source>
        <dbReference type="ARBA" id="ARBA00022723"/>
    </source>
</evidence>
<keyword evidence="8" id="KW-1185">Reference proteome</keyword>
<dbReference type="Proteomes" id="UP001190700">
    <property type="component" value="Unassembled WGS sequence"/>
</dbReference>
<feature type="binding site" evidence="6">
    <location>
        <position position="52"/>
    </location>
    <ligand>
        <name>Mg(2+)</name>
        <dbReference type="ChEBI" id="CHEBI:18420"/>
    </ligand>
</feature>
<dbReference type="PANTHER" id="PTHR12103">
    <property type="entry name" value="5'-NUCLEOTIDASE DOMAIN-CONTAINING"/>
    <property type="match status" value="1"/>
</dbReference>
<evidence type="ECO:0000256" key="6">
    <source>
        <dbReference type="PIRSR" id="PIRSR017434-2"/>
    </source>
</evidence>
<dbReference type="PANTHER" id="PTHR12103:SF15">
    <property type="entry name" value="CYTOSOLIC PURINE 5'-NUCLEOTIDASE"/>
    <property type="match status" value="1"/>
</dbReference>
<accession>A0AAE0GJJ0</accession>
<dbReference type="GO" id="GO:0046872">
    <property type="term" value="F:metal ion binding"/>
    <property type="evidence" value="ECO:0007669"/>
    <property type="project" value="UniProtKB-KW"/>
</dbReference>
<dbReference type="Pfam" id="PF05761">
    <property type="entry name" value="5_nucleotid"/>
    <property type="match status" value="1"/>
</dbReference>
<comment type="cofactor">
    <cofactor evidence="6">
        <name>Mg(2+)</name>
        <dbReference type="ChEBI" id="CHEBI:18420"/>
    </cofactor>
    <text evidence="6">Binds 1 Mg(2+) ion per subunit.</text>
</comment>
<dbReference type="InterPro" id="IPR023214">
    <property type="entry name" value="HAD_sf"/>
</dbReference>
<protein>
    <recommendedName>
        <fullName evidence="9">5'-nucleotidase</fullName>
    </recommendedName>
</protein>
<feature type="binding site" evidence="6">
    <location>
        <position position="54"/>
    </location>
    <ligand>
        <name>GMP</name>
        <dbReference type="ChEBI" id="CHEBI:58115"/>
    </ligand>
</feature>
<evidence type="ECO:0000256" key="3">
    <source>
        <dbReference type="ARBA" id="ARBA00022801"/>
    </source>
</evidence>
<dbReference type="InterPro" id="IPR036412">
    <property type="entry name" value="HAD-like_sf"/>
</dbReference>
<dbReference type="CDD" id="cd07522">
    <property type="entry name" value="HAD_cN-II"/>
    <property type="match status" value="1"/>
</dbReference>
<comment type="similarity">
    <text evidence="1">Belongs to the 5'(3')-deoxyribonucleotidase family.</text>
</comment>
<feature type="active site" description="Proton donor" evidence="5">
    <location>
        <position position="54"/>
    </location>
</feature>
<dbReference type="Gene3D" id="3.40.50.1000">
    <property type="entry name" value="HAD superfamily/HAD-like"/>
    <property type="match status" value="1"/>
</dbReference>
<dbReference type="GO" id="GO:0008253">
    <property type="term" value="F:5'-nucleotidase activity"/>
    <property type="evidence" value="ECO:0007669"/>
    <property type="project" value="TreeGrafter"/>
</dbReference>
<name>A0AAE0GJJ0_9CHLO</name>
<dbReference type="PIRSF" id="PIRSF017434">
    <property type="entry name" value="Purine_5'-nucleotidase"/>
    <property type="match status" value="1"/>
</dbReference>
<keyword evidence="3" id="KW-0378">Hydrolase</keyword>
<dbReference type="AlphaFoldDB" id="A0AAE0GJJ0"/>
<evidence type="ECO:0008006" key="9">
    <source>
        <dbReference type="Google" id="ProtNLM"/>
    </source>
</evidence>
<evidence type="ECO:0000313" key="8">
    <source>
        <dbReference type="Proteomes" id="UP001190700"/>
    </source>
</evidence>
<evidence type="ECO:0000256" key="5">
    <source>
        <dbReference type="PIRSR" id="PIRSR017434-1"/>
    </source>
</evidence>
<dbReference type="InterPro" id="IPR008380">
    <property type="entry name" value="HAD-SF_hydro_IG_5-nucl"/>
</dbReference>